<evidence type="ECO:0000313" key="6">
    <source>
        <dbReference type="EMBL" id="MFC3762598.1"/>
    </source>
</evidence>
<evidence type="ECO:0000256" key="4">
    <source>
        <dbReference type="ARBA" id="ARBA00023033"/>
    </source>
</evidence>
<keyword evidence="3" id="KW-0560">Oxidoreductase</keyword>
<name>A0ABV7YBT2_9ACTN</name>
<evidence type="ECO:0000259" key="5">
    <source>
        <dbReference type="Pfam" id="PF00296"/>
    </source>
</evidence>
<protein>
    <submittedName>
        <fullName evidence="6">LLM class flavin-dependent oxidoreductase</fullName>
    </submittedName>
</protein>
<dbReference type="RefSeq" id="WP_307782445.1">
    <property type="nucleotide sequence ID" value="NZ_JAFBCM010000001.1"/>
</dbReference>
<dbReference type="PANTHER" id="PTHR42847:SF4">
    <property type="entry name" value="ALKANESULFONATE MONOOXYGENASE-RELATED"/>
    <property type="match status" value="1"/>
</dbReference>
<evidence type="ECO:0000313" key="7">
    <source>
        <dbReference type="Proteomes" id="UP001595699"/>
    </source>
</evidence>
<dbReference type="InterPro" id="IPR050172">
    <property type="entry name" value="SsuD_RutA_monooxygenase"/>
</dbReference>
<dbReference type="EMBL" id="JBHRZH010000015">
    <property type="protein sequence ID" value="MFC3762598.1"/>
    <property type="molecule type" value="Genomic_DNA"/>
</dbReference>
<feature type="domain" description="Luciferase-like" evidence="5">
    <location>
        <begin position="14"/>
        <end position="165"/>
    </location>
</feature>
<dbReference type="SUPFAM" id="SSF51679">
    <property type="entry name" value="Bacterial luciferase-like"/>
    <property type="match status" value="1"/>
</dbReference>
<organism evidence="6 7">
    <name type="scientific">Tenggerimyces flavus</name>
    <dbReference type="NCBI Taxonomy" id="1708749"/>
    <lineage>
        <taxon>Bacteria</taxon>
        <taxon>Bacillati</taxon>
        <taxon>Actinomycetota</taxon>
        <taxon>Actinomycetes</taxon>
        <taxon>Propionibacteriales</taxon>
        <taxon>Nocardioidaceae</taxon>
        <taxon>Tenggerimyces</taxon>
    </lineage>
</organism>
<comment type="caution">
    <text evidence="6">The sequence shown here is derived from an EMBL/GenBank/DDBJ whole genome shotgun (WGS) entry which is preliminary data.</text>
</comment>
<dbReference type="Gene3D" id="3.20.20.30">
    <property type="entry name" value="Luciferase-like domain"/>
    <property type="match status" value="1"/>
</dbReference>
<evidence type="ECO:0000256" key="1">
    <source>
        <dbReference type="ARBA" id="ARBA00022630"/>
    </source>
</evidence>
<keyword evidence="7" id="KW-1185">Reference proteome</keyword>
<evidence type="ECO:0000256" key="2">
    <source>
        <dbReference type="ARBA" id="ARBA00022643"/>
    </source>
</evidence>
<keyword evidence="2" id="KW-0288">FMN</keyword>
<evidence type="ECO:0000256" key="3">
    <source>
        <dbReference type="ARBA" id="ARBA00023002"/>
    </source>
</evidence>
<dbReference type="PANTHER" id="PTHR42847">
    <property type="entry name" value="ALKANESULFONATE MONOOXYGENASE"/>
    <property type="match status" value="1"/>
</dbReference>
<dbReference type="InterPro" id="IPR011251">
    <property type="entry name" value="Luciferase-like_dom"/>
</dbReference>
<gene>
    <name evidence="6" type="ORF">ACFOUW_17275</name>
</gene>
<sequence length="249" mass="26714">MKYSVTTGAAGSRLDPAGLAALAVRAEEAGWDAFFLEDYVVYQGQLDTPTWDPWICLAAMAAATKRIRLGTTVTPVPRRRPWQLALEAISVDRLSGGRLILGVGAGDPSDPFLAMESTSPAELAKRLDEGVATLATLLAGDMVNGARLAARPVQRPRIPLWVGGDLRVPAVRRRILRWDGSAAYGLSVDAVRDLVADAPPGFDVKIGGVTDLDELEDYRAAGATWCGRWVSPNEPDQLEEVIRTGPVRG</sequence>
<reference evidence="7" key="1">
    <citation type="journal article" date="2019" name="Int. J. Syst. Evol. Microbiol.">
        <title>The Global Catalogue of Microorganisms (GCM) 10K type strain sequencing project: providing services to taxonomists for standard genome sequencing and annotation.</title>
        <authorList>
            <consortium name="The Broad Institute Genomics Platform"/>
            <consortium name="The Broad Institute Genome Sequencing Center for Infectious Disease"/>
            <person name="Wu L."/>
            <person name="Ma J."/>
        </authorList>
    </citation>
    <scope>NUCLEOTIDE SEQUENCE [LARGE SCALE GENOMIC DNA]</scope>
    <source>
        <strain evidence="7">CGMCC 4.7241</strain>
    </source>
</reference>
<dbReference type="Pfam" id="PF00296">
    <property type="entry name" value="Bac_luciferase"/>
    <property type="match status" value="1"/>
</dbReference>
<dbReference type="Proteomes" id="UP001595699">
    <property type="component" value="Unassembled WGS sequence"/>
</dbReference>
<keyword evidence="4" id="KW-0503">Monooxygenase</keyword>
<dbReference type="InterPro" id="IPR036661">
    <property type="entry name" value="Luciferase-like_sf"/>
</dbReference>
<accession>A0ABV7YBT2</accession>
<keyword evidence="1" id="KW-0285">Flavoprotein</keyword>
<proteinExistence type="predicted"/>